<evidence type="ECO:0000259" key="3">
    <source>
        <dbReference type="SMART" id="SM01027"/>
    </source>
</evidence>
<keyword evidence="1" id="KW-0378">Hydrolase</keyword>
<dbReference type="SUPFAM" id="SSF56281">
    <property type="entry name" value="Metallo-hydrolase/oxidoreductase"/>
    <property type="match status" value="1"/>
</dbReference>
<organism evidence="4 5">
    <name type="scientific">Pseudaquabacterium terrae</name>
    <dbReference type="NCBI Taxonomy" id="2732868"/>
    <lineage>
        <taxon>Bacteria</taxon>
        <taxon>Pseudomonadati</taxon>
        <taxon>Pseudomonadota</taxon>
        <taxon>Betaproteobacteria</taxon>
        <taxon>Burkholderiales</taxon>
        <taxon>Sphaerotilaceae</taxon>
        <taxon>Pseudaquabacterium</taxon>
    </lineage>
</organism>
<dbReference type="InterPro" id="IPR036866">
    <property type="entry name" value="RibonucZ/Hydroxyglut_hydro"/>
</dbReference>
<sequence length="452" mass="49049">MQIQFLGAAGTVTGSKTLVEHDGRRVLVDCGLFQGVKQLRLRNWNALPLPAEDIDAVLLTHAHLDHSGFLPRLMNLGFQGRIHATRATIDLCRLLLADAGHLFEEEAAYANRHGFSRHRPALPLFKKEDAQRVLRQFVPQDFNASFEPIAGLRARLQPAGHILGAASVRLEAQGRSVLFSGDLGRDDDLVMEPPAPPSASDVVIIESTYGDRLHEAVDPLDQLADVIARTAARGGIVVIPAFAVGRAQALLHALQLLKTAQRIPDLPIYLNSPMAAGATRLYTAWHELHRLDEADCARIAAGTRIVETVEDSKRLNMLKWPSVIVSASGMLTGGRVLHHLVAFAGDPRNSIVLPGFQAPGTRGAALLAGATSLKVHGQYLTVRAEVAPMAAMSAHADRDGLLRWLGRLPSPPREVLVTHGEPAAADALRLAIEERFGWPARVPEQGERVEVR</sequence>
<keyword evidence="5" id="KW-1185">Reference proteome</keyword>
<dbReference type="SMART" id="SM01027">
    <property type="entry name" value="Beta-Casp"/>
    <property type="match status" value="1"/>
</dbReference>
<name>A0ABX2EQY9_9BURK</name>
<dbReference type="Pfam" id="PF00753">
    <property type="entry name" value="Lactamase_B"/>
    <property type="match status" value="1"/>
</dbReference>
<evidence type="ECO:0000313" key="5">
    <source>
        <dbReference type="Proteomes" id="UP000737171"/>
    </source>
</evidence>
<dbReference type="Proteomes" id="UP000737171">
    <property type="component" value="Unassembled WGS sequence"/>
</dbReference>
<dbReference type="SMART" id="SM00849">
    <property type="entry name" value="Lactamase_B"/>
    <property type="match status" value="1"/>
</dbReference>
<reference evidence="4 5" key="1">
    <citation type="submission" date="2020-05" db="EMBL/GenBank/DDBJ databases">
        <title>Aquincola sp. isolate from soil.</title>
        <authorList>
            <person name="Han J."/>
            <person name="Kim D.-U."/>
        </authorList>
    </citation>
    <scope>NUCLEOTIDE SEQUENCE [LARGE SCALE GENOMIC DNA]</scope>
    <source>
        <strain evidence="4 5">S2</strain>
    </source>
</reference>
<dbReference type="Gene3D" id="3.40.50.10890">
    <property type="match status" value="1"/>
</dbReference>
<feature type="domain" description="Metallo-beta-lactamase" evidence="2">
    <location>
        <begin position="13"/>
        <end position="242"/>
    </location>
</feature>
<dbReference type="Pfam" id="PF10996">
    <property type="entry name" value="Beta-Casp"/>
    <property type="match status" value="1"/>
</dbReference>
<evidence type="ECO:0000259" key="2">
    <source>
        <dbReference type="SMART" id="SM00849"/>
    </source>
</evidence>
<dbReference type="InterPro" id="IPR022712">
    <property type="entry name" value="Beta_Casp"/>
</dbReference>
<dbReference type="CDD" id="cd16295">
    <property type="entry name" value="TTHA0252-CPSF-like_MBL-fold"/>
    <property type="match status" value="1"/>
</dbReference>
<evidence type="ECO:0000313" key="4">
    <source>
        <dbReference type="EMBL" id="NRF71132.1"/>
    </source>
</evidence>
<dbReference type="EMBL" id="JABRWJ010000010">
    <property type="protein sequence ID" value="NRF71132.1"/>
    <property type="molecule type" value="Genomic_DNA"/>
</dbReference>
<feature type="domain" description="Beta-Casp" evidence="3">
    <location>
        <begin position="247"/>
        <end position="366"/>
    </location>
</feature>
<protein>
    <submittedName>
        <fullName evidence="4">MBL fold metallo-hydrolase</fullName>
    </submittedName>
</protein>
<evidence type="ECO:0000256" key="1">
    <source>
        <dbReference type="ARBA" id="ARBA00022801"/>
    </source>
</evidence>
<dbReference type="PANTHER" id="PTHR11203">
    <property type="entry name" value="CLEAVAGE AND POLYADENYLATION SPECIFICITY FACTOR FAMILY MEMBER"/>
    <property type="match status" value="1"/>
</dbReference>
<dbReference type="PANTHER" id="PTHR11203:SF37">
    <property type="entry name" value="INTEGRATOR COMPLEX SUBUNIT 11"/>
    <property type="match status" value="1"/>
</dbReference>
<comment type="caution">
    <text evidence="4">The sequence shown here is derived from an EMBL/GenBank/DDBJ whole genome shotgun (WGS) entry which is preliminary data.</text>
</comment>
<accession>A0ABX2EQY9</accession>
<gene>
    <name evidence="4" type="ORF">HLB44_29460</name>
</gene>
<proteinExistence type="predicted"/>
<dbReference type="RefSeq" id="WP_173131682.1">
    <property type="nucleotide sequence ID" value="NZ_JABRWJ010000010.1"/>
</dbReference>
<dbReference type="InterPro" id="IPR011108">
    <property type="entry name" value="RMMBL"/>
</dbReference>
<dbReference type="Gene3D" id="3.60.15.10">
    <property type="entry name" value="Ribonuclease Z/Hydroxyacylglutathione hydrolase-like"/>
    <property type="match status" value="1"/>
</dbReference>
<dbReference type="InterPro" id="IPR050698">
    <property type="entry name" value="MBL"/>
</dbReference>
<dbReference type="Pfam" id="PF07521">
    <property type="entry name" value="RMMBL"/>
    <property type="match status" value="1"/>
</dbReference>
<dbReference type="InterPro" id="IPR001279">
    <property type="entry name" value="Metallo-B-lactamas"/>
</dbReference>